<reference evidence="5" key="1">
    <citation type="submission" date="2016-10" db="EMBL/GenBank/DDBJ databases">
        <authorList>
            <person name="Varghese N."/>
            <person name="Submissions S."/>
        </authorList>
    </citation>
    <scope>NUCLEOTIDE SEQUENCE [LARGE SCALE GENOMIC DNA]</scope>
    <source>
        <strain evidence="5">OK042</strain>
    </source>
</reference>
<dbReference type="EMBL" id="FORT01000012">
    <property type="protein sequence ID" value="SFK39385.1"/>
    <property type="molecule type" value="Genomic_DNA"/>
</dbReference>
<evidence type="ECO:0000256" key="3">
    <source>
        <dbReference type="ARBA" id="ARBA00023002"/>
    </source>
</evidence>
<dbReference type="RefSeq" id="WP_092272486.1">
    <property type="nucleotide sequence ID" value="NZ_BJOE01000094.1"/>
</dbReference>
<dbReference type="AlphaFoldDB" id="A0A1I3Z5P1"/>
<dbReference type="Pfam" id="PF13738">
    <property type="entry name" value="Pyr_redox_3"/>
    <property type="match status" value="1"/>
</dbReference>
<dbReference type="SUPFAM" id="SSF51905">
    <property type="entry name" value="FAD/NAD(P)-binding domain"/>
    <property type="match status" value="1"/>
</dbReference>
<dbReference type="NCBIfam" id="TIGR04018">
    <property type="entry name" value="Bthiol_YpdA"/>
    <property type="match status" value="1"/>
</dbReference>
<keyword evidence="2" id="KW-0285">Flavoprotein</keyword>
<name>A0A1I3Z5P1_9BACL</name>
<dbReference type="Gene3D" id="3.50.50.60">
    <property type="entry name" value="FAD/NAD(P)-binding domain"/>
    <property type="match status" value="1"/>
</dbReference>
<comment type="cofactor">
    <cofactor evidence="1">
        <name>FAD</name>
        <dbReference type="ChEBI" id="CHEBI:57692"/>
    </cofactor>
</comment>
<evidence type="ECO:0000256" key="2">
    <source>
        <dbReference type="ARBA" id="ARBA00022630"/>
    </source>
</evidence>
<sequence>MEDVLIVGAGPCGLAAAIACKRVGLNPINIEKGSLVHSIYRYPTYMIFHSTAELLEIGKIPFTTAHDKPTRQEALQYYRLVASREELRVHTFETVTSTVRTEVGFQVNTTDRFGGQHTYETKNLVIATGYFDNPNRLNVPGEDLPKVSSFYKEAHPYAGLRVAIIGGNNSAVDASIELERAGAEVTVICRRTEISERVKAWTRPVFESLIDKGRIRIMFGSTVESIGERSIQVKTGDEIVDIENDHVFTLIGYRPDRSFLQSLGVQIDPETGSPVHHPDTMETDVPGLYIAGVIASGHRTKSIFIENGRFHGEGIARHITSRLAR</sequence>
<dbReference type="Proteomes" id="UP000198915">
    <property type="component" value="Unassembled WGS sequence"/>
</dbReference>
<dbReference type="GO" id="GO:0016491">
    <property type="term" value="F:oxidoreductase activity"/>
    <property type="evidence" value="ECO:0007669"/>
    <property type="project" value="UniProtKB-KW"/>
</dbReference>
<dbReference type="STRING" id="1884381.SAMN05518846_112196"/>
<protein>
    <submittedName>
        <fullName evidence="4">Thioredoxin reductase (NADPH)</fullName>
    </submittedName>
</protein>
<dbReference type="InterPro" id="IPR036188">
    <property type="entry name" value="FAD/NAD-bd_sf"/>
</dbReference>
<evidence type="ECO:0000313" key="5">
    <source>
        <dbReference type="Proteomes" id="UP000198915"/>
    </source>
</evidence>
<dbReference type="PRINTS" id="PR00368">
    <property type="entry name" value="FADPNR"/>
</dbReference>
<proteinExistence type="predicted"/>
<dbReference type="PRINTS" id="PR00469">
    <property type="entry name" value="PNDRDTASEII"/>
</dbReference>
<dbReference type="InterPro" id="IPR050097">
    <property type="entry name" value="Ferredoxin-NADP_redctase_2"/>
</dbReference>
<dbReference type="InterPro" id="IPR023856">
    <property type="entry name" value="Bdr"/>
</dbReference>
<dbReference type="PANTHER" id="PTHR48105">
    <property type="entry name" value="THIOREDOXIN REDUCTASE 1-RELATED-RELATED"/>
    <property type="match status" value="1"/>
</dbReference>
<evidence type="ECO:0000313" key="4">
    <source>
        <dbReference type="EMBL" id="SFK39385.1"/>
    </source>
</evidence>
<accession>A0A1I3Z5P1</accession>
<evidence type="ECO:0000256" key="1">
    <source>
        <dbReference type="ARBA" id="ARBA00001974"/>
    </source>
</evidence>
<keyword evidence="3" id="KW-0560">Oxidoreductase</keyword>
<keyword evidence="5" id="KW-1185">Reference proteome</keyword>
<gene>
    <name evidence="4" type="ORF">SAMN05518846_112196</name>
</gene>
<organism evidence="4 5">
    <name type="scientific">Brevibacillus centrosporus</name>
    <dbReference type="NCBI Taxonomy" id="54910"/>
    <lineage>
        <taxon>Bacteria</taxon>
        <taxon>Bacillati</taxon>
        <taxon>Bacillota</taxon>
        <taxon>Bacilli</taxon>
        <taxon>Bacillales</taxon>
        <taxon>Paenibacillaceae</taxon>
        <taxon>Brevibacillus</taxon>
    </lineage>
</organism>